<evidence type="ECO:0000259" key="10">
    <source>
        <dbReference type="PROSITE" id="PS50982"/>
    </source>
</evidence>
<feature type="compositionally biased region" description="Basic and acidic residues" evidence="9">
    <location>
        <begin position="195"/>
        <end position="205"/>
    </location>
</feature>
<keyword evidence="5" id="KW-0805">Transcription regulation</keyword>
<evidence type="ECO:0000313" key="12">
    <source>
        <dbReference type="EMBL" id="KAG9449315.1"/>
    </source>
</evidence>
<evidence type="ECO:0000256" key="9">
    <source>
        <dbReference type="SAM" id="MobiDB-lite"/>
    </source>
</evidence>
<evidence type="ECO:0000259" key="11">
    <source>
        <dbReference type="PROSITE" id="PS51050"/>
    </source>
</evidence>
<evidence type="ECO:0000256" key="3">
    <source>
        <dbReference type="ARBA" id="ARBA00022771"/>
    </source>
</evidence>
<feature type="domain" description="CW-type" evidence="11">
    <location>
        <begin position="367"/>
        <end position="426"/>
    </location>
</feature>
<evidence type="ECO:0000313" key="13">
    <source>
        <dbReference type="Proteomes" id="UP000825729"/>
    </source>
</evidence>
<accession>A0AAV7EKE3</accession>
<keyword evidence="2" id="KW-0479">Metal-binding</keyword>
<dbReference type="GO" id="GO:0000118">
    <property type="term" value="C:histone deacetylase complex"/>
    <property type="evidence" value="ECO:0007669"/>
    <property type="project" value="UniProtKB-ARBA"/>
</dbReference>
<comment type="caution">
    <text evidence="12">The sequence shown here is derived from an EMBL/GenBank/DDBJ whole genome shotgun (WGS) entry which is preliminary data.</text>
</comment>
<dbReference type="SUPFAM" id="SSF54171">
    <property type="entry name" value="DNA-binding domain"/>
    <property type="match status" value="1"/>
</dbReference>
<dbReference type="Pfam" id="PF01429">
    <property type="entry name" value="MBD"/>
    <property type="match status" value="1"/>
</dbReference>
<dbReference type="PROSITE" id="PS51050">
    <property type="entry name" value="ZF_CW"/>
    <property type="match status" value="1"/>
</dbReference>
<dbReference type="PROSITE" id="PS50982">
    <property type="entry name" value="MBD"/>
    <property type="match status" value="1"/>
</dbReference>
<feature type="compositionally biased region" description="Polar residues" evidence="9">
    <location>
        <begin position="276"/>
        <end position="290"/>
    </location>
</feature>
<dbReference type="PANTHER" id="PTHR12396">
    <property type="entry name" value="METHYL-CPG BINDING PROTEIN, MBD"/>
    <property type="match status" value="1"/>
</dbReference>
<evidence type="ECO:0000256" key="7">
    <source>
        <dbReference type="ARBA" id="ARBA00023163"/>
    </source>
</evidence>
<gene>
    <name evidence="12" type="ORF">H6P81_009280</name>
</gene>
<sequence>MSGSFEELGSSSGSWCLRWTVIAVLIRVEYLVSLTCVSFIFYTACNGRLKMDPHPGAELPHVKSEKDDACSPLLLRNSPQEPKNPREDSPQEPRNSMKDSPQEPRNPLEDSPPEPKNSMKDSPQEPRNPLEDSPQDLRKPSRDGPQEPRCPLGDSTQELRRPLEYFPREPRSPLEGCPREPRSSSDYSIEVPRNSCEDYPRKPQDPMECPQSPSEYNIEVPRNSWEEYPQKRQGPMECPQEPRSPLEDSSEDLGGPLEECPSEPRSPSLEEDGSQEPRSPSLEDSCQEPRSPSLEADSPQEPRSSSSEEDGDDDGHSPESTPNNQIVLYNHAVASNEAIQGAPPPTSSNSEDPLPKFATSTPTTKILPSVGAFTVQCARCFKWRLIPTKEKYEEIRAHILEIPFECETAREWRKGVSCDDPADINQDGSRLWAIDKPSIALPPPGWQRLLRIRGEGSTRFADVYYLAPSGKKLRSMVEIDKYLLEHPEFIEAGVNKSQFSFQIPKPLQENYVRKRPASRLSCDGANRLPEQLGSGPVKPLSWAGPGSDPFDDSPGLIPLLRPTKKRTPRSPKEKMYSTDSMCSFEI</sequence>
<dbReference type="SMART" id="SM00391">
    <property type="entry name" value="MBD"/>
    <property type="match status" value="1"/>
</dbReference>
<comment type="subcellular location">
    <subcellularLocation>
        <location evidence="1">Nucleus</location>
    </subcellularLocation>
</comment>
<feature type="compositionally biased region" description="Basic and acidic residues" evidence="9">
    <location>
        <begin position="83"/>
        <end position="108"/>
    </location>
</feature>
<dbReference type="CDD" id="cd01396">
    <property type="entry name" value="MeCP2_MBD"/>
    <property type="match status" value="1"/>
</dbReference>
<organism evidence="12 13">
    <name type="scientific">Aristolochia fimbriata</name>
    <name type="common">White veined hardy Dutchman's pipe vine</name>
    <dbReference type="NCBI Taxonomy" id="158543"/>
    <lineage>
        <taxon>Eukaryota</taxon>
        <taxon>Viridiplantae</taxon>
        <taxon>Streptophyta</taxon>
        <taxon>Embryophyta</taxon>
        <taxon>Tracheophyta</taxon>
        <taxon>Spermatophyta</taxon>
        <taxon>Magnoliopsida</taxon>
        <taxon>Magnoliidae</taxon>
        <taxon>Piperales</taxon>
        <taxon>Aristolochiaceae</taxon>
        <taxon>Aristolochia</taxon>
    </lineage>
</organism>
<feature type="compositionally biased region" description="Basic and acidic residues" evidence="9">
    <location>
        <begin position="157"/>
        <end position="183"/>
    </location>
</feature>
<feature type="compositionally biased region" description="Polar residues" evidence="9">
    <location>
        <begin position="577"/>
        <end position="586"/>
    </location>
</feature>
<dbReference type="PANTHER" id="PTHR12396:SF0">
    <property type="entry name" value="METHYL-CPG BINDING DOMAIN PROTEIN-LIKE, ISOFORM C"/>
    <property type="match status" value="1"/>
</dbReference>
<dbReference type="Proteomes" id="UP000825729">
    <property type="component" value="Unassembled WGS sequence"/>
</dbReference>
<feature type="compositionally biased region" description="Basic and acidic residues" evidence="9">
    <location>
        <begin position="117"/>
        <end position="146"/>
    </location>
</feature>
<feature type="region of interest" description="Disordered" evidence="9">
    <location>
        <begin position="523"/>
        <end position="586"/>
    </location>
</feature>
<dbReference type="GO" id="GO:0003677">
    <property type="term" value="F:DNA binding"/>
    <property type="evidence" value="ECO:0007669"/>
    <property type="project" value="UniProtKB-KW"/>
</dbReference>
<evidence type="ECO:0008006" key="14">
    <source>
        <dbReference type="Google" id="ProtNLM"/>
    </source>
</evidence>
<dbReference type="FunFam" id="3.30.890.10:FF:000012">
    <property type="entry name" value="Methyl-CpG-binding domain-containing protein 1"/>
    <property type="match status" value="1"/>
</dbReference>
<keyword evidence="8" id="KW-0539">Nucleus</keyword>
<dbReference type="InterPro" id="IPR001739">
    <property type="entry name" value="Methyl_CpG_DNA-bd"/>
</dbReference>
<name>A0AAV7EKE3_ARIFI</name>
<keyword evidence="3" id="KW-0863">Zinc-finger</keyword>
<evidence type="ECO:0000256" key="5">
    <source>
        <dbReference type="ARBA" id="ARBA00023015"/>
    </source>
</evidence>
<dbReference type="InterPro" id="IPR011124">
    <property type="entry name" value="Znf_CW"/>
</dbReference>
<feature type="region of interest" description="Disordered" evidence="9">
    <location>
        <begin position="58"/>
        <end position="323"/>
    </location>
</feature>
<feature type="domain" description="MBD" evidence="10">
    <location>
        <begin position="432"/>
        <end position="506"/>
    </location>
</feature>
<dbReference type="GO" id="GO:0008270">
    <property type="term" value="F:zinc ion binding"/>
    <property type="evidence" value="ECO:0007669"/>
    <property type="project" value="UniProtKB-KW"/>
</dbReference>
<dbReference type="EMBL" id="JAINDJ010000004">
    <property type="protein sequence ID" value="KAG9449315.1"/>
    <property type="molecule type" value="Genomic_DNA"/>
</dbReference>
<feature type="region of interest" description="Disordered" evidence="9">
    <location>
        <begin position="338"/>
        <end position="363"/>
    </location>
</feature>
<evidence type="ECO:0000256" key="6">
    <source>
        <dbReference type="ARBA" id="ARBA00023125"/>
    </source>
</evidence>
<feature type="compositionally biased region" description="Basic and acidic residues" evidence="9">
    <location>
        <begin position="58"/>
        <end position="69"/>
    </location>
</feature>
<keyword evidence="7" id="KW-0804">Transcription</keyword>
<keyword evidence="4" id="KW-0862">Zinc</keyword>
<protein>
    <recommendedName>
        <fullName evidence="14">Methyl-CpG-binding domain-containing protein 2</fullName>
    </recommendedName>
</protein>
<keyword evidence="13" id="KW-1185">Reference proteome</keyword>
<proteinExistence type="predicted"/>
<reference evidence="12 13" key="1">
    <citation type="submission" date="2021-07" db="EMBL/GenBank/DDBJ databases">
        <title>The Aristolochia fimbriata genome: insights into angiosperm evolution, floral development and chemical biosynthesis.</title>
        <authorList>
            <person name="Jiao Y."/>
        </authorList>
    </citation>
    <scope>NUCLEOTIDE SEQUENCE [LARGE SCALE GENOMIC DNA]</scope>
    <source>
        <strain evidence="12">IBCAS-2021</strain>
        <tissue evidence="12">Leaf</tissue>
    </source>
</reference>
<evidence type="ECO:0000256" key="2">
    <source>
        <dbReference type="ARBA" id="ARBA00022723"/>
    </source>
</evidence>
<dbReference type="InterPro" id="IPR016177">
    <property type="entry name" value="DNA-bd_dom_sf"/>
</dbReference>
<keyword evidence="6" id="KW-0238">DNA-binding</keyword>
<dbReference type="Pfam" id="PF07496">
    <property type="entry name" value="zf-CW"/>
    <property type="match status" value="1"/>
</dbReference>
<evidence type="ECO:0000256" key="8">
    <source>
        <dbReference type="ARBA" id="ARBA00023242"/>
    </source>
</evidence>
<dbReference type="AlphaFoldDB" id="A0AAV7EKE3"/>
<evidence type="ECO:0000256" key="4">
    <source>
        <dbReference type="ARBA" id="ARBA00022833"/>
    </source>
</evidence>
<dbReference type="Gene3D" id="3.30.890.10">
    <property type="entry name" value="Methyl-cpg-binding Protein 2, Chain A"/>
    <property type="match status" value="1"/>
</dbReference>
<evidence type="ECO:0000256" key="1">
    <source>
        <dbReference type="ARBA" id="ARBA00004123"/>
    </source>
</evidence>